<evidence type="ECO:0000259" key="12">
    <source>
        <dbReference type="Pfam" id="PF08264"/>
    </source>
</evidence>
<evidence type="ECO:0000256" key="5">
    <source>
        <dbReference type="ARBA" id="ARBA00022840"/>
    </source>
</evidence>
<reference evidence="14" key="3">
    <citation type="submission" date="2022-06" db="UniProtKB">
        <authorList>
            <consortium name="EnsemblMetazoa"/>
        </authorList>
    </citation>
    <scope>IDENTIFICATION</scope>
</reference>
<dbReference type="AlphaFoldDB" id="A0A834RI58"/>
<keyword evidence="7 10" id="KW-0030">Aminoacyl-tRNA synthetase</keyword>
<evidence type="ECO:0000256" key="3">
    <source>
        <dbReference type="ARBA" id="ARBA00022598"/>
    </source>
</evidence>
<dbReference type="Pfam" id="PF08264">
    <property type="entry name" value="Anticodon_1"/>
    <property type="match status" value="1"/>
</dbReference>
<evidence type="ECO:0000313" key="15">
    <source>
        <dbReference type="Proteomes" id="UP000070412"/>
    </source>
</evidence>
<evidence type="ECO:0000256" key="2">
    <source>
        <dbReference type="ARBA" id="ARBA00013169"/>
    </source>
</evidence>
<dbReference type="InterPro" id="IPR001412">
    <property type="entry name" value="aa-tRNA-synth_I_CS"/>
</dbReference>
<evidence type="ECO:0000256" key="1">
    <source>
        <dbReference type="ARBA" id="ARBA00005594"/>
    </source>
</evidence>
<dbReference type="Gene3D" id="3.40.50.620">
    <property type="entry name" value="HUPs"/>
    <property type="match status" value="2"/>
</dbReference>
<dbReference type="SUPFAM" id="SSF52374">
    <property type="entry name" value="Nucleotidylyl transferase"/>
    <property type="match status" value="1"/>
</dbReference>
<keyword evidence="3 10" id="KW-0436">Ligase</keyword>
<keyword evidence="5 10" id="KW-0067">ATP-binding</keyword>
<dbReference type="InterPro" id="IPR002300">
    <property type="entry name" value="aa-tRNA-synth_Ia"/>
</dbReference>
<evidence type="ECO:0000256" key="8">
    <source>
        <dbReference type="ARBA" id="ARBA00029936"/>
    </source>
</evidence>
<dbReference type="EMBL" id="WVUK01000054">
    <property type="protein sequence ID" value="KAF7493988.1"/>
    <property type="molecule type" value="Genomic_DNA"/>
</dbReference>
<dbReference type="InterPro" id="IPR009008">
    <property type="entry name" value="Val/Leu/Ile-tRNA-synth_edit"/>
</dbReference>
<dbReference type="Gene3D" id="3.90.740.10">
    <property type="entry name" value="Valyl/Leucyl/Isoleucyl-tRNA synthetase, editing domain"/>
    <property type="match status" value="1"/>
</dbReference>
<reference evidence="15" key="1">
    <citation type="journal article" date="2020" name="PLoS Negl. Trop. Dis.">
        <title>High-quality nuclear genome for Sarcoptes scabiei-A critical resource for a neglected parasite.</title>
        <authorList>
            <person name="Korhonen P.K."/>
            <person name="Gasser R.B."/>
            <person name="Ma G."/>
            <person name="Wang T."/>
            <person name="Stroehlein A.J."/>
            <person name="Young N.D."/>
            <person name="Ang C.S."/>
            <person name="Fernando D.D."/>
            <person name="Lu H.C."/>
            <person name="Taylor S."/>
            <person name="Reynolds S.L."/>
            <person name="Mofiz E."/>
            <person name="Najaraj S.H."/>
            <person name="Gowda H."/>
            <person name="Madugundu A."/>
            <person name="Renuse S."/>
            <person name="Holt D."/>
            <person name="Pandey A."/>
            <person name="Papenfuss A.T."/>
            <person name="Fischer K."/>
        </authorList>
    </citation>
    <scope>NUCLEOTIDE SEQUENCE [LARGE SCALE GENOMIC DNA]</scope>
</reference>
<dbReference type="GO" id="GO:0006438">
    <property type="term" value="P:valyl-tRNA aminoacylation"/>
    <property type="evidence" value="ECO:0007669"/>
    <property type="project" value="InterPro"/>
</dbReference>
<evidence type="ECO:0000313" key="14">
    <source>
        <dbReference type="EnsemblMetazoa" id="KAF7493988.1"/>
    </source>
</evidence>
<dbReference type="SUPFAM" id="SSF50677">
    <property type="entry name" value="ValRS/IleRS/LeuRS editing domain"/>
    <property type="match status" value="1"/>
</dbReference>
<dbReference type="EnsemblMetazoa" id="SSS_8954s_mrna">
    <property type="protein sequence ID" value="KAF7493988.1"/>
    <property type="gene ID" value="SSS_8954"/>
</dbReference>
<dbReference type="InterPro" id="IPR013155">
    <property type="entry name" value="M/V/L/I-tRNA-synth_anticd-bd"/>
</dbReference>
<dbReference type="EC" id="6.1.1.9" evidence="2"/>
<name>A0A834RI58_SARSC</name>
<evidence type="ECO:0000256" key="10">
    <source>
        <dbReference type="RuleBase" id="RU363035"/>
    </source>
</evidence>
<feature type="domain" description="Methionyl/Valyl/Leucyl/Isoleucyl-tRNA synthetase anticodon-binding" evidence="12">
    <location>
        <begin position="751"/>
        <end position="901"/>
    </location>
</feature>
<dbReference type="CDD" id="cd07962">
    <property type="entry name" value="Anticodon_Ia_Val"/>
    <property type="match status" value="1"/>
</dbReference>
<dbReference type="InterPro" id="IPR002303">
    <property type="entry name" value="Valyl-tRNA_ligase"/>
</dbReference>
<evidence type="ECO:0000313" key="13">
    <source>
        <dbReference type="EMBL" id="KAF7493988.1"/>
    </source>
</evidence>
<dbReference type="PANTHER" id="PTHR11946:SF93">
    <property type="entry name" value="VALINE--TRNA LIGASE, CHLOROPLASTIC_MITOCHONDRIAL 2"/>
    <property type="match status" value="1"/>
</dbReference>
<reference evidence="13" key="2">
    <citation type="submission" date="2020-01" db="EMBL/GenBank/DDBJ databases">
        <authorList>
            <person name="Korhonen P.K.K."/>
            <person name="Guangxu M.G."/>
            <person name="Wang T.W."/>
            <person name="Stroehlein A.J.S."/>
            <person name="Young N.D."/>
            <person name="Ang C.-S.A."/>
            <person name="Fernando D.W.F."/>
            <person name="Lu H.L."/>
            <person name="Taylor S.T."/>
            <person name="Ehtesham M.E.M."/>
            <person name="Najaraj S.H.N."/>
            <person name="Harsha G.H.G."/>
            <person name="Madugundu A.M."/>
            <person name="Renuse S.R."/>
            <person name="Holt D.H."/>
            <person name="Pandey A.P."/>
            <person name="Papenfuss A.P."/>
            <person name="Gasser R.B.G."/>
            <person name="Fischer K.F."/>
        </authorList>
    </citation>
    <scope>NUCLEOTIDE SEQUENCE</scope>
    <source>
        <strain evidence="13">SSS_KF_BRIS2020</strain>
    </source>
</reference>
<comment type="similarity">
    <text evidence="1 10">Belongs to the class-I aminoacyl-tRNA synthetase family.</text>
</comment>
<gene>
    <name evidence="13" type="ORF">SSS_8954</name>
</gene>
<dbReference type="PROSITE" id="PS00178">
    <property type="entry name" value="AA_TRNA_LIGASE_I"/>
    <property type="match status" value="1"/>
</dbReference>
<organism evidence="13">
    <name type="scientific">Sarcoptes scabiei</name>
    <name type="common">Itch mite</name>
    <name type="synonym">Acarus scabiei</name>
    <dbReference type="NCBI Taxonomy" id="52283"/>
    <lineage>
        <taxon>Eukaryota</taxon>
        <taxon>Metazoa</taxon>
        <taxon>Ecdysozoa</taxon>
        <taxon>Arthropoda</taxon>
        <taxon>Chelicerata</taxon>
        <taxon>Arachnida</taxon>
        <taxon>Acari</taxon>
        <taxon>Acariformes</taxon>
        <taxon>Sarcoptiformes</taxon>
        <taxon>Astigmata</taxon>
        <taxon>Psoroptidia</taxon>
        <taxon>Sarcoptoidea</taxon>
        <taxon>Sarcoptidae</taxon>
        <taxon>Sarcoptinae</taxon>
        <taxon>Sarcoptes</taxon>
    </lineage>
</organism>
<keyword evidence="6 10" id="KW-0648">Protein biosynthesis</keyword>
<evidence type="ECO:0000256" key="9">
    <source>
        <dbReference type="ARBA" id="ARBA00047552"/>
    </source>
</evidence>
<dbReference type="InterPro" id="IPR014729">
    <property type="entry name" value="Rossmann-like_a/b/a_fold"/>
</dbReference>
<dbReference type="InterPro" id="IPR009080">
    <property type="entry name" value="tRNAsynth_Ia_anticodon-bd"/>
</dbReference>
<dbReference type="GO" id="GO:0002161">
    <property type="term" value="F:aminoacyl-tRNA deacylase activity"/>
    <property type="evidence" value="ECO:0007669"/>
    <property type="project" value="InterPro"/>
</dbReference>
<dbReference type="Proteomes" id="UP000070412">
    <property type="component" value="Unassembled WGS sequence"/>
</dbReference>
<dbReference type="GO" id="GO:0005829">
    <property type="term" value="C:cytosol"/>
    <property type="evidence" value="ECO:0007669"/>
    <property type="project" value="TreeGrafter"/>
</dbReference>
<keyword evidence="15" id="KW-1185">Reference proteome</keyword>
<dbReference type="Gene3D" id="1.10.730.10">
    <property type="entry name" value="Isoleucyl-tRNA Synthetase, Domain 1"/>
    <property type="match status" value="1"/>
</dbReference>
<dbReference type="GO" id="GO:0004832">
    <property type="term" value="F:valine-tRNA ligase activity"/>
    <property type="evidence" value="ECO:0007669"/>
    <property type="project" value="UniProtKB-EC"/>
</dbReference>
<dbReference type="SUPFAM" id="SSF47323">
    <property type="entry name" value="Anticodon-binding domain of a subclass of class I aminoacyl-tRNA synthetases"/>
    <property type="match status" value="1"/>
</dbReference>
<dbReference type="InterPro" id="IPR033705">
    <property type="entry name" value="Anticodon_Ia_Val"/>
</dbReference>
<dbReference type="PANTHER" id="PTHR11946">
    <property type="entry name" value="VALYL-TRNA SYNTHETASES"/>
    <property type="match status" value="1"/>
</dbReference>
<dbReference type="Pfam" id="PF00133">
    <property type="entry name" value="tRNA-synt_1"/>
    <property type="match status" value="1"/>
</dbReference>
<evidence type="ECO:0000259" key="11">
    <source>
        <dbReference type="Pfam" id="PF00133"/>
    </source>
</evidence>
<sequence>MFFNRLRSNVVEKSFFISFRHRFSTSTLLKCSKDRDKIDQNICKFLANFPDTYSIECEKFWSKIWDERGLFKDLDPKKESEFRLLLPPPNITGSLHLGHALTVAIQDSLCRYHRMNGHKVKWYGGTDHAGIATQIIVSKILKSKYGLSEQNVDSPTLENVFQEWQNDRIKEINSQLKSLGVSIDFTDNYYTLSPEMSKIINKAFIELFDRDLVYRGCYMVNWSYYLQSTLSDIEIEHKFISKKTQFNVPGLDESFTLGVMHYFKYPLERPDSCDFITIATTRIESLMGDVAVCVHPSDTRYTDLIGKFAFNPFTNQKMPILADYAVKPDFGTGILKLTPAHSVTDYEIANRHKLPLLNIFDDRGCIQNSSIEAFNGIHRYKAKDLVKNELIKRGLYCREEEHAHWIPMCSRSGDIIESRLTPQWFLRTNDVRFIAEYVVNRDNLSDSSRKIWEKLASNLDDNSKNVSIIPSSYRNTWKDWFSRYKDWCISRQIYWGHRIPAYEILHNSDPTNIWIAAESKEDALTKALQRYNFKKEEIELRQDCDVLDTWFSSALLPLAMSNWSKSSSMTASNQLPLTIMETGFDIIFFWVARMILLSVMLTNRLPFDRVLLHGMICDEGGKKMSKSKGNHIDPLHLIKGAELNELLSINKNYFEQGIIDEKKFNDNTKQLKLKFPKGIVACGADILRLSLLQSKFTSQSVRFDSVKTIKQRQFANKMHQTLRFVLKNLDQARIMSNSDLIENLESFTAIDRWILQKQSHVVNETRSSFCSYDFYRSARLFENFWIEDLCDVYLEYVKNEIANDRFLSFNILIYLIETTLKILHPFMPFITENLYQKLRLSLGEISHKTYFYKSILDERLPDCDNDILLKQFDPSYSEDMVKILAICQKIRWFRQNFHVQKDPFIKIVRIALIDPKHFNSFESFIRNSSRIDQCRIEFVDLHDIYRFDSNDTFCFKIDWQQTMREKIFRHDSSAKMMIDDDDEQQQKSSLKNNEIYLLLQIDINSLQTKLEQICDRVKSDQLKTDLNRNSMLLFTENHKKLTKILS</sequence>
<evidence type="ECO:0000256" key="4">
    <source>
        <dbReference type="ARBA" id="ARBA00022741"/>
    </source>
</evidence>
<dbReference type="NCBIfam" id="TIGR00422">
    <property type="entry name" value="valS"/>
    <property type="match status" value="1"/>
</dbReference>
<dbReference type="OrthoDB" id="629407at2759"/>
<dbReference type="GO" id="GO:0005524">
    <property type="term" value="F:ATP binding"/>
    <property type="evidence" value="ECO:0007669"/>
    <property type="project" value="UniProtKB-KW"/>
</dbReference>
<keyword evidence="4 10" id="KW-0547">Nucleotide-binding</keyword>
<feature type="domain" description="Aminoacyl-tRNA synthetase class Ia" evidence="11">
    <location>
        <begin position="62"/>
        <end position="698"/>
    </location>
</feature>
<evidence type="ECO:0000256" key="6">
    <source>
        <dbReference type="ARBA" id="ARBA00022917"/>
    </source>
</evidence>
<dbReference type="NCBIfam" id="NF004349">
    <property type="entry name" value="PRK05729.1"/>
    <property type="match status" value="1"/>
</dbReference>
<dbReference type="PRINTS" id="PR00986">
    <property type="entry name" value="TRNASYNTHVAL"/>
</dbReference>
<proteinExistence type="inferred from homology"/>
<evidence type="ECO:0000256" key="7">
    <source>
        <dbReference type="ARBA" id="ARBA00023146"/>
    </source>
</evidence>
<protein>
    <recommendedName>
        <fullName evidence="2">valine--tRNA ligase</fullName>
        <ecNumber evidence="2">6.1.1.9</ecNumber>
    </recommendedName>
    <alternativeName>
        <fullName evidence="8">Valyl-tRNA synthetase</fullName>
    </alternativeName>
</protein>
<accession>A0A834RI58</accession>
<comment type="catalytic activity">
    <reaction evidence="9">
        <text>tRNA(Val) + L-valine + ATP = L-valyl-tRNA(Val) + AMP + diphosphate</text>
        <dbReference type="Rhea" id="RHEA:10704"/>
        <dbReference type="Rhea" id="RHEA-COMP:9672"/>
        <dbReference type="Rhea" id="RHEA-COMP:9708"/>
        <dbReference type="ChEBI" id="CHEBI:30616"/>
        <dbReference type="ChEBI" id="CHEBI:33019"/>
        <dbReference type="ChEBI" id="CHEBI:57762"/>
        <dbReference type="ChEBI" id="CHEBI:78442"/>
        <dbReference type="ChEBI" id="CHEBI:78537"/>
        <dbReference type="ChEBI" id="CHEBI:456215"/>
        <dbReference type="EC" id="6.1.1.9"/>
    </reaction>
</comment>